<evidence type="ECO:0000256" key="2">
    <source>
        <dbReference type="ARBA" id="ARBA00022692"/>
    </source>
</evidence>
<feature type="transmembrane region" description="Helical" evidence="6">
    <location>
        <begin position="6"/>
        <end position="23"/>
    </location>
</feature>
<dbReference type="Proteomes" id="UP001605261">
    <property type="component" value="Unassembled WGS sequence"/>
</dbReference>
<comment type="caution">
    <text evidence="7">The sequence shown here is derived from an EMBL/GenBank/DDBJ whole genome shotgun (WGS) entry which is preliminary data.</text>
</comment>
<reference evidence="7 8" key="1">
    <citation type="submission" date="2024-09" db="EMBL/GenBank/DDBJ databases">
        <authorList>
            <consortium name="All-Russian atlas of soil microorganisms"/>
            <consortium name="as a basis for the search for new antimicrobial producers and enzymes with unique properties"/>
            <person name="Sokolova E.A."/>
            <person name="Voronina E.N."/>
        </authorList>
    </citation>
    <scope>NUCLEOTIDE SEQUENCE [LARGE SCALE GENOMIC DNA]</scope>
    <source>
        <strain evidence="7 8">AF-22b-331.1</strain>
    </source>
</reference>
<dbReference type="RefSeq" id="WP_259209958.1">
    <property type="nucleotide sequence ID" value="NZ_JBHGCJ010000010.1"/>
</dbReference>
<sequence length="268" mass="28124">MIDFVLLAVIGISTLLGVMRGFVSIIISTLSWLLGGWAALMFGKSCAGWWSAPSAPGTEHFFAGYLSVFLIVMVSVWGIGLVIRQAVRSTSFNGADRTLGGALGVVRGALIGCVLLLVASYTPLPREAAWRDSNLRVVLGPGVGWMQAKMPRMPAMPQMPSLDRMPSLDGMKDLPMALPEVNMSQLPGGELGKPGLTGDNGVLGGLLAGRGWPRPLDETPQQAGDPADVGARSGTSGSSQNTDPARVRPDQPDPARRGSPGQARPPSQ</sequence>
<evidence type="ECO:0000313" key="8">
    <source>
        <dbReference type="Proteomes" id="UP001605261"/>
    </source>
</evidence>
<proteinExistence type="predicted"/>
<feature type="region of interest" description="Disordered" evidence="5">
    <location>
        <begin position="186"/>
        <end position="268"/>
    </location>
</feature>
<accession>A0ABW7CZU6</accession>
<evidence type="ECO:0000313" key="7">
    <source>
        <dbReference type="EMBL" id="MFG6110293.1"/>
    </source>
</evidence>
<comment type="subcellular location">
    <subcellularLocation>
        <location evidence="1">Membrane</location>
        <topology evidence="1">Multi-pass membrane protein</topology>
    </subcellularLocation>
</comment>
<dbReference type="PANTHER" id="PTHR36926">
    <property type="entry name" value="COLICIN V PRODUCTION PROTEIN"/>
    <property type="match status" value="1"/>
</dbReference>
<evidence type="ECO:0000256" key="5">
    <source>
        <dbReference type="SAM" id="MobiDB-lite"/>
    </source>
</evidence>
<keyword evidence="2 6" id="KW-0812">Transmembrane</keyword>
<keyword evidence="4 6" id="KW-0472">Membrane</keyword>
<protein>
    <submittedName>
        <fullName evidence="7">CvpA family protein</fullName>
    </submittedName>
</protein>
<dbReference type="EMBL" id="JBHGCJ010000010">
    <property type="protein sequence ID" value="MFG6110293.1"/>
    <property type="molecule type" value="Genomic_DNA"/>
</dbReference>
<organism evidence="7 8">
    <name type="scientific">Stenotrophomonas nematodicola</name>
    <dbReference type="NCBI Taxonomy" id="2656746"/>
    <lineage>
        <taxon>Bacteria</taxon>
        <taxon>Pseudomonadati</taxon>
        <taxon>Pseudomonadota</taxon>
        <taxon>Gammaproteobacteria</taxon>
        <taxon>Lysobacterales</taxon>
        <taxon>Lysobacteraceae</taxon>
        <taxon>Stenotrophomonas</taxon>
    </lineage>
</organism>
<dbReference type="Pfam" id="PF02674">
    <property type="entry name" value="Colicin_V"/>
    <property type="match status" value="1"/>
</dbReference>
<evidence type="ECO:0000256" key="1">
    <source>
        <dbReference type="ARBA" id="ARBA00004141"/>
    </source>
</evidence>
<dbReference type="PANTHER" id="PTHR36926:SF1">
    <property type="entry name" value="COLICIN V PRODUCTION PROTEIN"/>
    <property type="match status" value="1"/>
</dbReference>
<feature type="transmembrane region" description="Helical" evidence="6">
    <location>
        <begin position="62"/>
        <end position="83"/>
    </location>
</feature>
<gene>
    <name evidence="7" type="ORF">ACEU0G_000166</name>
</gene>
<name>A0ABW7CZU6_9GAMM</name>
<feature type="transmembrane region" description="Helical" evidence="6">
    <location>
        <begin position="104"/>
        <end position="124"/>
    </location>
</feature>
<dbReference type="InterPro" id="IPR003825">
    <property type="entry name" value="Colicin-V_CvpA"/>
</dbReference>
<feature type="compositionally biased region" description="Polar residues" evidence="5">
    <location>
        <begin position="233"/>
        <end position="243"/>
    </location>
</feature>
<feature type="compositionally biased region" description="Basic and acidic residues" evidence="5">
    <location>
        <begin position="245"/>
        <end position="256"/>
    </location>
</feature>
<evidence type="ECO:0000256" key="4">
    <source>
        <dbReference type="ARBA" id="ARBA00023136"/>
    </source>
</evidence>
<evidence type="ECO:0000256" key="6">
    <source>
        <dbReference type="SAM" id="Phobius"/>
    </source>
</evidence>
<keyword evidence="8" id="KW-1185">Reference proteome</keyword>
<evidence type="ECO:0000256" key="3">
    <source>
        <dbReference type="ARBA" id="ARBA00022989"/>
    </source>
</evidence>
<dbReference type="InterPro" id="IPR052719">
    <property type="entry name" value="CvpA-like"/>
</dbReference>
<keyword evidence="3 6" id="KW-1133">Transmembrane helix</keyword>